<dbReference type="RefSeq" id="WP_013461263.1">
    <property type="nucleotide sequence ID" value="NC_014762.1"/>
</dbReference>
<dbReference type="OrthoDB" id="9801785at2"/>
<keyword evidence="4" id="KW-1185">Reference proteome</keyword>
<dbReference type="SUPFAM" id="SSF51735">
    <property type="entry name" value="NAD(P)-binding Rossmann-fold domains"/>
    <property type="match status" value="1"/>
</dbReference>
<reference evidence="3 4" key="1">
    <citation type="journal article" date="2012" name="Stand. Genomic Sci.">
        <title>Complete genome sequence of the sulfur compounds oxidizing chemolithoautotroph Sulfuricurvum kujiense type strain (YK-1(T)).</title>
        <authorList>
            <person name="Han C."/>
            <person name="Kotsyurbenko O."/>
            <person name="Chertkov O."/>
            <person name="Held B."/>
            <person name="Lapidus A."/>
            <person name="Nolan M."/>
            <person name="Lucas S."/>
            <person name="Hammon N."/>
            <person name="Deshpande S."/>
            <person name="Cheng J.F."/>
            <person name="Tapia R."/>
            <person name="Goodwin L.A."/>
            <person name="Pitluck S."/>
            <person name="Liolios K."/>
            <person name="Pagani I."/>
            <person name="Ivanova N."/>
            <person name="Mavromatis K."/>
            <person name="Mikhailova N."/>
            <person name="Pati A."/>
            <person name="Chen A."/>
            <person name="Palaniappan K."/>
            <person name="Land M."/>
            <person name="Hauser L."/>
            <person name="Chang Y.J."/>
            <person name="Jeffries C.D."/>
            <person name="Brambilla E.M."/>
            <person name="Rohde M."/>
            <person name="Spring S."/>
            <person name="Sikorski J."/>
            <person name="Goker M."/>
            <person name="Woyke T."/>
            <person name="Bristow J."/>
            <person name="Eisen J.A."/>
            <person name="Markowitz V."/>
            <person name="Hugenholtz P."/>
            <person name="Kyrpides N.C."/>
            <person name="Klenk H.P."/>
            <person name="Detter J.C."/>
        </authorList>
    </citation>
    <scope>NUCLEOTIDE SEQUENCE [LARGE SCALE GENOMIC DNA]</scope>
    <source>
        <strain evidence="4">ATCC BAA-921 / DSM 16994 / JCM 11577 / YK-1</strain>
    </source>
</reference>
<gene>
    <name evidence="3" type="ordered locus">Sulku_2406</name>
</gene>
<dbReference type="Gene3D" id="3.40.50.720">
    <property type="entry name" value="NAD(P)-binding Rossmann-like Domain"/>
    <property type="match status" value="1"/>
</dbReference>
<dbReference type="STRING" id="709032.Sulku_2406"/>
<protein>
    <submittedName>
        <fullName evidence="3">NAD-dependent epimerase/dehydratase</fullName>
    </submittedName>
</protein>
<evidence type="ECO:0000259" key="2">
    <source>
        <dbReference type="Pfam" id="PF01370"/>
    </source>
</evidence>
<dbReference type="KEGG" id="sku:Sulku_2406"/>
<proteinExistence type="inferred from homology"/>
<dbReference type="PANTHER" id="PTHR43000">
    <property type="entry name" value="DTDP-D-GLUCOSE 4,6-DEHYDRATASE-RELATED"/>
    <property type="match status" value="1"/>
</dbReference>
<evidence type="ECO:0000313" key="3">
    <source>
        <dbReference type="EMBL" id="ADR35066.1"/>
    </source>
</evidence>
<dbReference type="EMBL" id="CP002355">
    <property type="protein sequence ID" value="ADR35066.1"/>
    <property type="molecule type" value="Genomic_DNA"/>
</dbReference>
<evidence type="ECO:0000313" key="4">
    <source>
        <dbReference type="Proteomes" id="UP000008721"/>
    </source>
</evidence>
<sequence>MNGKPSILITGATGTIGQAITEQLILLGYTVTVVVRNLKTSKALFDDAVNHVVFDGEAFSPGLDTLRTDIVIHLASYSTSQDEKKEIIRLIDSNIVFVSLLLKELEHSHLKLFVNAGSFSEFHRNDGVLEPTYFYSATKSASCSIIDYFSKLHGFIFVNAVLYSVYGREAKQKKIVDYMIDATRSDQPVPMSEGHQVLDFIHIDDVVGFYLLLIQNYNSLSTPYHMYHIGTGKGTSIHELADIVSRIGGVQPNVLWNGRQARSRDTLKAIADTGGVEKELGWKPSVPLISGLQKYMRVYGRDNAKS</sequence>
<comment type="similarity">
    <text evidence="1">Belongs to the NAD(P)-dependent epimerase/dehydratase family.</text>
</comment>
<dbReference type="InterPro" id="IPR001509">
    <property type="entry name" value="Epimerase_deHydtase"/>
</dbReference>
<feature type="domain" description="NAD-dependent epimerase/dehydratase" evidence="2">
    <location>
        <begin position="7"/>
        <end position="229"/>
    </location>
</feature>
<organism evidence="3 4">
    <name type="scientific">Sulfuricurvum kujiense (strain ATCC BAA-921 / DSM 16994 / JCM 11577 / YK-1)</name>
    <dbReference type="NCBI Taxonomy" id="709032"/>
    <lineage>
        <taxon>Bacteria</taxon>
        <taxon>Pseudomonadati</taxon>
        <taxon>Campylobacterota</taxon>
        <taxon>Epsilonproteobacteria</taxon>
        <taxon>Campylobacterales</taxon>
        <taxon>Sulfurimonadaceae</taxon>
        <taxon>Sulfuricurvum</taxon>
    </lineage>
</organism>
<dbReference type="Pfam" id="PF01370">
    <property type="entry name" value="Epimerase"/>
    <property type="match status" value="1"/>
</dbReference>
<dbReference type="InterPro" id="IPR036291">
    <property type="entry name" value="NAD(P)-bd_dom_sf"/>
</dbReference>
<dbReference type="Proteomes" id="UP000008721">
    <property type="component" value="Chromosome"/>
</dbReference>
<dbReference type="HOGENOM" id="CLU_007383_1_7_7"/>
<dbReference type="AlphaFoldDB" id="E4TYC1"/>
<accession>E4TYC1</accession>
<evidence type="ECO:0000256" key="1">
    <source>
        <dbReference type="ARBA" id="ARBA00007637"/>
    </source>
</evidence>
<name>E4TYC1_SULKY</name>
<dbReference type="eggNOG" id="COG0451">
    <property type="taxonomic scope" value="Bacteria"/>
</dbReference>